<comment type="caution">
    <text evidence="9">The sequence shown here is derived from an EMBL/GenBank/DDBJ whole genome shotgun (WGS) entry which is preliminary data.</text>
</comment>
<evidence type="ECO:0000313" key="9">
    <source>
        <dbReference type="EMBL" id="KOO24301.1"/>
    </source>
</evidence>
<evidence type="ECO:0000256" key="6">
    <source>
        <dbReference type="SAM" id="Coils"/>
    </source>
</evidence>
<protein>
    <submittedName>
        <fullName evidence="9">Chromosome-associated kinesin kif4a</fullName>
    </submittedName>
</protein>
<comment type="caution">
    <text evidence="5">Lacks conserved residue(s) required for the propagation of feature annotation.</text>
</comment>
<dbReference type="InterPro" id="IPR036961">
    <property type="entry name" value="Kinesin_motor_dom_sf"/>
</dbReference>
<evidence type="ECO:0000259" key="8">
    <source>
        <dbReference type="PROSITE" id="PS50067"/>
    </source>
</evidence>
<dbReference type="Pfam" id="PF00225">
    <property type="entry name" value="Kinesin"/>
    <property type="match status" value="1"/>
</dbReference>
<dbReference type="OrthoDB" id="10631161at2759"/>
<proteinExistence type="inferred from homology"/>
<dbReference type="GO" id="GO:0003777">
    <property type="term" value="F:microtubule motor activity"/>
    <property type="evidence" value="ECO:0007669"/>
    <property type="project" value="InterPro"/>
</dbReference>
<feature type="coiled-coil region" evidence="6">
    <location>
        <begin position="310"/>
        <end position="368"/>
    </location>
</feature>
<keyword evidence="3 6" id="KW-0175">Coiled coil</keyword>
<dbReference type="Gene3D" id="3.40.850.10">
    <property type="entry name" value="Kinesin motor domain"/>
    <property type="match status" value="2"/>
</dbReference>
<keyword evidence="4 5" id="KW-0505">Motor protein</keyword>
<dbReference type="SMART" id="SM00129">
    <property type="entry name" value="KISc"/>
    <property type="match status" value="1"/>
</dbReference>
<keyword evidence="2 5" id="KW-0067">ATP-binding</keyword>
<dbReference type="PANTHER" id="PTHR47968:SF75">
    <property type="entry name" value="CENTROMERE-ASSOCIATED PROTEIN E"/>
    <property type="match status" value="1"/>
</dbReference>
<dbReference type="InterPro" id="IPR019821">
    <property type="entry name" value="Kinesin_motor_CS"/>
</dbReference>
<feature type="domain" description="Kinesin motor" evidence="8">
    <location>
        <begin position="267"/>
        <end position="304"/>
    </location>
</feature>
<evidence type="ECO:0000256" key="3">
    <source>
        <dbReference type="ARBA" id="ARBA00023054"/>
    </source>
</evidence>
<name>A0A0M0JCH9_9EUKA</name>
<dbReference type="PROSITE" id="PS50067">
    <property type="entry name" value="KINESIN_MOTOR_2"/>
    <property type="match status" value="2"/>
</dbReference>
<evidence type="ECO:0000256" key="4">
    <source>
        <dbReference type="ARBA" id="ARBA00023175"/>
    </source>
</evidence>
<dbReference type="GO" id="GO:0008017">
    <property type="term" value="F:microtubule binding"/>
    <property type="evidence" value="ECO:0007669"/>
    <property type="project" value="InterPro"/>
</dbReference>
<reference evidence="10" key="1">
    <citation type="journal article" date="2015" name="PLoS Genet.">
        <title>Genome Sequence and Transcriptome Analyses of Chrysochromulina tobin: Metabolic Tools for Enhanced Algal Fitness in the Prominent Order Prymnesiales (Haptophyceae).</title>
        <authorList>
            <person name="Hovde B.T."/>
            <person name="Deodato C.R."/>
            <person name="Hunsperger H.M."/>
            <person name="Ryken S.A."/>
            <person name="Yost W."/>
            <person name="Jha R.K."/>
            <person name="Patterson J."/>
            <person name="Monnat R.J. Jr."/>
            <person name="Barlow S.B."/>
            <person name="Starkenburg S.R."/>
            <person name="Cattolico R.A."/>
        </authorList>
    </citation>
    <scope>NUCLEOTIDE SEQUENCE</scope>
    <source>
        <strain evidence="10">CCMP291</strain>
    </source>
</reference>
<dbReference type="CDD" id="cd00106">
    <property type="entry name" value="KISc"/>
    <property type="match status" value="1"/>
</dbReference>
<dbReference type="PROSITE" id="PS00411">
    <property type="entry name" value="KINESIN_MOTOR_1"/>
    <property type="match status" value="1"/>
</dbReference>
<evidence type="ECO:0000313" key="10">
    <source>
        <dbReference type="Proteomes" id="UP000037460"/>
    </source>
</evidence>
<evidence type="ECO:0000256" key="2">
    <source>
        <dbReference type="ARBA" id="ARBA00022840"/>
    </source>
</evidence>
<dbReference type="GO" id="GO:0007018">
    <property type="term" value="P:microtubule-based movement"/>
    <property type="evidence" value="ECO:0007669"/>
    <property type="project" value="InterPro"/>
</dbReference>
<keyword evidence="1 5" id="KW-0547">Nucleotide-binding</keyword>
<comment type="similarity">
    <text evidence="5">Belongs to the TRAFAC class myosin-kinesin ATPase superfamily. Kinesin family.</text>
</comment>
<keyword evidence="10" id="KW-1185">Reference proteome</keyword>
<dbReference type="InterPro" id="IPR001752">
    <property type="entry name" value="Kinesin_motor_dom"/>
</dbReference>
<sequence length="1066" mass="115668">MDSTPVRSTDSVTVAVRARPLGKAEGEVAMTFTPTSIVISPGEKGEQRYHFDSVYDGSASQTQIYADLGAPILRKALEGFNGTIFAYGQTGSGKTFTMSGGESVGGGALGIVPQLGDELFFLVDQMLEQTPDTKFLLTVSYLEIYNEMCVDLLVPTAAASRALEIKEHPQLGVHVKGLTEVPVRARADLMKLAADGGARRVTGETQMNARSSRSHAIMTLHIRQQRLARKLEVSAKINLVDLAGSERAAKTGAEGQRLKEGIQINQESLGGNSLTVMIACISPAEAHLEESMTTLQYADRAKAIQLRAVKNEHVSEVGRLRQEVNELRRKLSARLGASEQSEDDREELAAYRSQIELYEQKLQNSFEEREAACAALLGRERALREQVAAHHAQRRAQLSTNVHTHGRWMELLWRANVAWQQRAVTVDELQNLESEIRTSEERWSGVVRYTTLVLETLGEATSQLTSMASGSGVAAAELRAELVSFVDLSATIDLSSADGKRALGSLGSHEASTLHVARQMVLRLCSLRTQLEKGRDYRKACVQLHGQLQARLVSERAQMMAGASAGNHLGAMLAMVPTAAGGDGGGTGTEEDVREACEDLEAMRIASRRRLRELHRLARAGAVVGAGLRDVGIGLSGALRTEAEQLRSPPPFAESERRRSQRLARYEEAANLAAEIEDEVQLSPPPPPLLAHGEVAPSSPARASTVALLCSVAELKEELELSRKSNAQLLTVVSCQAASIEQITSGKGDERAREAQQQAALAEQAAQLSEMSQLIGAIKEQARRQHEMHAKDLVAKGGPAEGGTSHGGAGAHSAVAITADTVARELRMQLLHEVMLKEHASEMARLGERAAKAEGRIATMEREVAVSREVRETMQSHIDEQAIELKTARAIEENFAALAAKLGCIDEEGQLMRSRLETLTMELVQARASEQEYQIWLADVKTMMASGKEDGLAMALAQNMMECRKKDELLQNQERELKRLRLLSRDGRKADPTMMARHATDAVIGMEPAPTKENPLFTQSYKPAALVSGIGDGGPVPQARPPAGSAVHAVARPRMPGRARPDVVPR</sequence>
<feature type="coiled-coil region" evidence="6">
    <location>
        <begin position="836"/>
        <end position="863"/>
    </location>
</feature>
<feature type="binding site" evidence="5">
    <location>
        <begin position="88"/>
        <end position="95"/>
    </location>
    <ligand>
        <name>ATP</name>
        <dbReference type="ChEBI" id="CHEBI:30616"/>
    </ligand>
</feature>
<dbReference type="Proteomes" id="UP000037460">
    <property type="component" value="Unassembled WGS sequence"/>
</dbReference>
<evidence type="ECO:0000256" key="7">
    <source>
        <dbReference type="SAM" id="MobiDB-lite"/>
    </source>
</evidence>
<feature type="region of interest" description="Disordered" evidence="7">
    <location>
        <begin position="1028"/>
        <end position="1066"/>
    </location>
</feature>
<evidence type="ECO:0000256" key="5">
    <source>
        <dbReference type="PROSITE-ProRule" id="PRU00283"/>
    </source>
</evidence>
<dbReference type="PANTHER" id="PTHR47968">
    <property type="entry name" value="CENTROMERE PROTEIN E"/>
    <property type="match status" value="1"/>
</dbReference>
<feature type="domain" description="Kinesin motor" evidence="8">
    <location>
        <begin position="11"/>
        <end position="266"/>
    </location>
</feature>
<dbReference type="AlphaFoldDB" id="A0A0M0JCH9"/>
<dbReference type="GO" id="GO:0005524">
    <property type="term" value="F:ATP binding"/>
    <property type="evidence" value="ECO:0007669"/>
    <property type="project" value="UniProtKB-UniRule"/>
</dbReference>
<dbReference type="EMBL" id="JWZX01003106">
    <property type="protein sequence ID" value="KOO24301.1"/>
    <property type="molecule type" value="Genomic_DNA"/>
</dbReference>
<dbReference type="SUPFAM" id="SSF52540">
    <property type="entry name" value="P-loop containing nucleoside triphosphate hydrolases"/>
    <property type="match status" value="1"/>
</dbReference>
<dbReference type="PRINTS" id="PR00380">
    <property type="entry name" value="KINESINHEAVY"/>
</dbReference>
<accession>A0A0M0JCH9</accession>
<evidence type="ECO:0000256" key="1">
    <source>
        <dbReference type="ARBA" id="ARBA00022741"/>
    </source>
</evidence>
<organism evidence="9 10">
    <name type="scientific">Chrysochromulina tobinii</name>
    <dbReference type="NCBI Taxonomy" id="1460289"/>
    <lineage>
        <taxon>Eukaryota</taxon>
        <taxon>Haptista</taxon>
        <taxon>Haptophyta</taxon>
        <taxon>Prymnesiophyceae</taxon>
        <taxon>Prymnesiales</taxon>
        <taxon>Chrysochromulinaceae</taxon>
        <taxon>Chrysochromulina</taxon>
    </lineage>
</organism>
<dbReference type="InterPro" id="IPR027417">
    <property type="entry name" value="P-loop_NTPase"/>
</dbReference>
<gene>
    <name evidence="9" type="ORF">Ctob_001513</name>
</gene>
<dbReference type="InterPro" id="IPR027640">
    <property type="entry name" value="Kinesin-like_fam"/>
</dbReference>